<evidence type="ECO:0000256" key="5">
    <source>
        <dbReference type="ARBA" id="ARBA00022676"/>
    </source>
</evidence>
<evidence type="ECO:0000256" key="9">
    <source>
        <dbReference type="ARBA" id="ARBA00022734"/>
    </source>
</evidence>
<dbReference type="GO" id="GO:0046872">
    <property type="term" value="F:metal ion binding"/>
    <property type="evidence" value="ECO:0007669"/>
    <property type="project" value="UniProtKB-KW"/>
</dbReference>
<dbReference type="GO" id="GO:0004653">
    <property type="term" value="F:polypeptide N-acetylgalactosaminyltransferase activity"/>
    <property type="evidence" value="ECO:0007669"/>
    <property type="project" value="UniProtKB-ARBA"/>
</dbReference>
<dbReference type="GO" id="GO:0030246">
    <property type="term" value="F:carbohydrate binding"/>
    <property type="evidence" value="ECO:0007669"/>
    <property type="project" value="UniProtKB-KW"/>
</dbReference>
<dbReference type="GO" id="GO:0006493">
    <property type="term" value="P:protein O-linked glycosylation"/>
    <property type="evidence" value="ECO:0007669"/>
    <property type="project" value="TreeGrafter"/>
</dbReference>
<keyword evidence="12 16" id="KW-0333">Golgi apparatus</keyword>
<protein>
    <recommendedName>
        <fullName evidence="16">Polypeptide N-acetylgalactosaminyltransferase</fullName>
        <ecNumber evidence="16">2.4.1.-</ecNumber>
    </recommendedName>
    <alternativeName>
        <fullName evidence="16">Protein-UDP acetylgalactosaminyltransferase</fullName>
    </alternativeName>
</protein>
<sequence>NKFLMSNKQQSPVKFFQRGEPYVQNSADLFGISDTLVKYSHGPDIYLSSLALFPASITMWPRLRKSCRTWSIVLSITLLIGIFVVWSWKKREDENSRNDYVSLRLLNNQKDYIDRKGIHVVVGHYIGDSVDPMKTPNITKNLINKNMFDPRPFEGKDGNPVLVPAKDFYKMQQLFQINRFNLMASDRIPLNRSLPDVRRKGCITRYVNVGNLPRTSIIIVFHNEAWSTLLRTVYSVINRSPRHLLEEIILVDDNSDRDFLKDTLDDHVKTLKVRTKVLRSRQRIGLVNARLLGANDAKGEILTFLDAHCECTVGWLEPLLEAVAKNKTRVVSPVIDIINDDTFSYTRSFELHWGAFNWDLHFRWLTLNGRLLKERRENIVEPFRTPAMAGGLFSMNRDYFFELGSYDDQMKIWGGENLELSFRVWQCGGSVEIAPCSHVGHLFRKSSPYTFPGGVGEILYGNLARVALVWMDEWAEFYFKFNAEAARLRDKQPVRARLELRKKLQCKNFEWYLDNVWPEHFFPKDDRFFGRILHISSNKCIMRPTAKGTYSQPSGYAILETCLPRPVLNQMFVMTTDGVIMTDESVCLDAPDHDTQHKTPKVKIMACSGHNRQKWRYDEQSKTFIHISSGMCLQSNNDEGPVIATCTKSIEQKWLLKSIPWK</sequence>
<dbReference type="SUPFAM" id="SSF53448">
    <property type="entry name" value="Nucleotide-diphospho-sugar transferases"/>
    <property type="match status" value="1"/>
</dbReference>
<evidence type="ECO:0000313" key="18">
    <source>
        <dbReference type="EMBL" id="CAD1468512.1"/>
    </source>
</evidence>
<dbReference type="EMBL" id="CAJDYZ010000677">
    <property type="protein sequence ID" value="CAD1468512.1"/>
    <property type="molecule type" value="Genomic_DNA"/>
</dbReference>
<dbReference type="Gene3D" id="2.80.10.50">
    <property type="match status" value="1"/>
</dbReference>
<dbReference type="PROSITE" id="PS50231">
    <property type="entry name" value="RICIN_B_LECTIN"/>
    <property type="match status" value="1"/>
</dbReference>
<dbReference type="Pfam" id="PF00535">
    <property type="entry name" value="Glycos_transf_2"/>
    <property type="match status" value="1"/>
</dbReference>
<dbReference type="EC" id="2.4.1.-" evidence="16"/>
<comment type="caution">
    <text evidence="18">The sequence shown here is derived from an EMBL/GenBank/DDBJ whole genome shotgun (WGS) entry which is preliminary data.</text>
</comment>
<evidence type="ECO:0000256" key="11">
    <source>
        <dbReference type="ARBA" id="ARBA00022989"/>
    </source>
</evidence>
<evidence type="ECO:0000256" key="13">
    <source>
        <dbReference type="ARBA" id="ARBA00023136"/>
    </source>
</evidence>
<evidence type="ECO:0000256" key="14">
    <source>
        <dbReference type="ARBA" id="ARBA00023157"/>
    </source>
</evidence>
<dbReference type="InterPro" id="IPR029044">
    <property type="entry name" value="Nucleotide-diphossugar_trans"/>
</dbReference>
<comment type="subcellular location">
    <subcellularLocation>
        <location evidence="2 16">Golgi apparatus membrane</location>
        <topology evidence="2 16">Single-pass type II membrane protein</topology>
    </subcellularLocation>
</comment>
<dbReference type="Gene3D" id="3.90.550.10">
    <property type="entry name" value="Spore Coat Polysaccharide Biosynthesis Protein SpsA, Chain A"/>
    <property type="match status" value="1"/>
</dbReference>
<keyword evidence="9 16" id="KW-0430">Lectin</keyword>
<dbReference type="OrthoDB" id="330637at2759"/>
<evidence type="ECO:0000256" key="1">
    <source>
        <dbReference type="ARBA" id="ARBA00001936"/>
    </source>
</evidence>
<dbReference type="PANTHER" id="PTHR11675">
    <property type="entry name" value="N-ACETYLGALACTOSAMINYLTRANSFERASE"/>
    <property type="match status" value="1"/>
</dbReference>
<proteinExistence type="inferred from homology"/>
<keyword evidence="13 16" id="KW-0472">Membrane</keyword>
<keyword evidence="10" id="KW-0735">Signal-anchor</keyword>
<evidence type="ECO:0000256" key="15">
    <source>
        <dbReference type="ARBA" id="ARBA00023211"/>
    </source>
</evidence>
<dbReference type="GO" id="GO:0000139">
    <property type="term" value="C:Golgi membrane"/>
    <property type="evidence" value="ECO:0007669"/>
    <property type="project" value="UniProtKB-SubCell"/>
</dbReference>
<keyword evidence="14 16" id="KW-1015">Disulfide bond</keyword>
<evidence type="ECO:0000256" key="3">
    <source>
        <dbReference type="ARBA" id="ARBA00004922"/>
    </source>
</evidence>
<accession>A0A6V7GTJ0</accession>
<evidence type="ECO:0000256" key="16">
    <source>
        <dbReference type="RuleBase" id="RU361242"/>
    </source>
</evidence>
<reference evidence="18" key="1">
    <citation type="submission" date="2020-07" db="EMBL/GenBank/DDBJ databases">
        <authorList>
            <person name="Nazaruddin N."/>
        </authorList>
    </citation>
    <scope>NUCLEOTIDE SEQUENCE</scope>
</reference>
<evidence type="ECO:0000259" key="17">
    <source>
        <dbReference type="SMART" id="SM00458"/>
    </source>
</evidence>
<keyword evidence="6 16" id="KW-0808">Transferase</keyword>
<dbReference type="FunFam" id="3.90.550.10:FF:000021">
    <property type="entry name" value="Polypeptide N-acetylgalactosaminyltransferase"/>
    <property type="match status" value="1"/>
</dbReference>
<dbReference type="InterPro" id="IPR000772">
    <property type="entry name" value="Ricin_B_lectin"/>
</dbReference>
<evidence type="ECO:0000256" key="10">
    <source>
        <dbReference type="ARBA" id="ARBA00022968"/>
    </source>
</evidence>
<evidence type="ECO:0000256" key="4">
    <source>
        <dbReference type="ARBA" id="ARBA00005680"/>
    </source>
</evidence>
<feature type="transmembrane region" description="Helical" evidence="16">
    <location>
        <begin position="70"/>
        <end position="88"/>
    </location>
</feature>
<dbReference type="AlphaFoldDB" id="A0A6V7GTJ0"/>
<dbReference type="CDD" id="cd02510">
    <property type="entry name" value="pp-GalNAc-T"/>
    <property type="match status" value="1"/>
</dbReference>
<dbReference type="Pfam" id="PF00652">
    <property type="entry name" value="Ricin_B_lectin"/>
    <property type="match status" value="1"/>
</dbReference>
<evidence type="ECO:0000256" key="8">
    <source>
        <dbReference type="ARBA" id="ARBA00022723"/>
    </source>
</evidence>
<dbReference type="InterPro" id="IPR035992">
    <property type="entry name" value="Ricin_B-like_lectins"/>
</dbReference>
<dbReference type="SMART" id="SM00458">
    <property type="entry name" value="RICIN"/>
    <property type="match status" value="1"/>
</dbReference>
<feature type="non-terminal residue" evidence="18">
    <location>
        <position position="662"/>
    </location>
</feature>
<dbReference type="UniPathway" id="UPA00378"/>
<keyword evidence="7 16" id="KW-0812">Transmembrane</keyword>
<dbReference type="PANTHER" id="PTHR11675:SF118">
    <property type="entry name" value="POLYPEPTIDE N-ACETYLGALACTOSAMINYLTRANSFERASE 3"/>
    <property type="match status" value="1"/>
</dbReference>
<evidence type="ECO:0000256" key="2">
    <source>
        <dbReference type="ARBA" id="ARBA00004323"/>
    </source>
</evidence>
<keyword evidence="8" id="KW-0479">Metal-binding</keyword>
<dbReference type="Proteomes" id="UP000752696">
    <property type="component" value="Unassembled WGS sequence"/>
</dbReference>
<evidence type="ECO:0000313" key="19">
    <source>
        <dbReference type="Proteomes" id="UP000752696"/>
    </source>
</evidence>
<keyword evidence="19" id="KW-1185">Reference proteome</keyword>
<comment type="cofactor">
    <cofactor evidence="1 16">
        <name>Mn(2+)</name>
        <dbReference type="ChEBI" id="CHEBI:29035"/>
    </cofactor>
</comment>
<comment type="pathway">
    <text evidence="3 16">Protein modification; protein glycosylation.</text>
</comment>
<dbReference type="SUPFAM" id="SSF50370">
    <property type="entry name" value="Ricin B-like lectins"/>
    <property type="match status" value="1"/>
</dbReference>
<name>A0A6V7GTJ0_9HYME</name>
<dbReference type="InterPro" id="IPR045885">
    <property type="entry name" value="GalNAc-T"/>
</dbReference>
<feature type="domain" description="Ricin B lectin" evidence="17">
    <location>
        <begin position="529"/>
        <end position="657"/>
    </location>
</feature>
<evidence type="ECO:0000256" key="12">
    <source>
        <dbReference type="ARBA" id="ARBA00023034"/>
    </source>
</evidence>
<keyword evidence="15 16" id="KW-0464">Manganese</keyword>
<keyword evidence="11 16" id="KW-1133">Transmembrane helix</keyword>
<evidence type="ECO:0000256" key="7">
    <source>
        <dbReference type="ARBA" id="ARBA00022692"/>
    </source>
</evidence>
<comment type="similarity">
    <text evidence="4 16">Belongs to the glycosyltransferase 2 family. GalNAc-T subfamily.</text>
</comment>
<keyword evidence="5 16" id="KW-0328">Glycosyltransferase</keyword>
<evidence type="ECO:0000256" key="6">
    <source>
        <dbReference type="ARBA" id="ARBA00022679"/>
    </source>
</evidence>
<gene>
    <name evidence="18" type="ORF">MHI_LOCUS51265</name>
</gene>
<dbReference type="InterPro" id="IPR001173">
    <property type="entry name" value="Glyco_trans_2-like"/>
</dbReference>
<organism evidence="18 19">
    <name type="scientific">Heterotrigona itama</name>
    <dbReference type="NCBI Taxonomy" id="395501"/>
    <lineage>
        <taxon>Eukaryota</taxon>
        <taxon>Metazoa</taxon>
        <taxon>Ecdysozoa</taxon>
        <taxon>Arthropoda</taxon>
        <taxon>Hexapoda</taxon>
        <taxon>Insecta</taxon>
        <taxon>Pterygota</taxon>
        <taxon>Neoptera</taxon>
        <taxon>Endopterygota</taxon>
        <taxon>Hymenoptera</taxon>
        <taxon>Apocrita</taxon>
        <taxon>Aculeata</taxon>
        <taxon>Apoidea</taxon>
        <taxon>Anthophila</taxon>
        <taxon>Apidae</taxon>
        <taxon>Heterotrigona</taxon>
    </lineage>
</organism>